<dbReference type="EMBL" id="CAKOGL010000011">
    <property type="protein sequence ID" value="CAH2092113.1"/>
    <property type="molecule type" value="Genomic_DNA"/>
</dbReference>
<feature type="domain" description="Immunoglobulin" evidence="3">
    <location>
        <begin position="42"/>
        <end position="132"/>
    </location>
</feature>
<keyword evidence="2" id="KW-0732">Signal</keyword>
<evidence type="ECO:0000313" key="5">
    <source>
        <dbReference type="Proteomes" id="UP001153954"/>
    </source>
</evidence>
<comment type="caution">
    <text evidence="4">The sequence shown here is derived from an EMBL/GenBank/DDBJ whole genome shotgun (WGS) entry which is preliminary data.</text>
</comment>
<proteinExistence type="predicted"/>
<evidence type="ECO:0000256" key="1">
    <source>
        <dbReference type="SAM" id="Phobius"/>
    </source>
</evidence>
<feature type="domain" description="Immunoglobulin" evidence="3">
    <location>
        <begin position="440"/>
        <end position="543"/>
    </location>
</feature>
<keyword evidence="1" id="KW-0472">Membrane</keyword>
<keyword evidence="1" id="KW-1133">Transmembrane helix</keyword>
<organism evidence="4 5">
    <name type="scientific">Euphydryas editha</name>
    <name type="common">Edith's checkerspot</name>
    <dbReference type="NCBI Taxonomy" id="104508"/>
    <lineage>
        <taxon>Eukaryota</taxon>
        <taxon>Metazoa</taxon>
        <taxon>Ecdysozoa</taxon>
        <taxon>Arthropoda</taxon>
        <taxon>Hexapoda</taxon>
        <taxon>Insecta</taxon>
        <taxon>Pterygota</taxon>
        <taxon>Neoptera</taxon>
        <taxon>Endopterygota</taxon>
        <taxon>Lepidoptera</taxon>
        <taxon>Glossata</taxon>
        <taxon>Ditrysia</taxon>
        <taxon>Papilionoidea</taxon>
        <taxon>Nymphalidae</taxon>
        <taxon>Nymphalinae</taxon>
        <taxon>Euphydryas</taxon>
    </lineage>
</organism>
<gene>
    <name evidence="4" type="ORF">EEDITHA_LOCUS7902</name>
</gene>
<keyword evidence="5" id="KW-1185">Reference proteome</keyword>
<dbReference type="SMART" id="SM00409">
    <property type="entry name" value="IG"/>
    <property type="match status" value="3"/>
</dbReference>
<dbReference type="InterPro" id="IPR013783">
    <property type="entry name" value="Ig-like_fold"/>
</dbReference>
<dbReference type="InterPro" id="IPR003599">
    <property type="entry name" value="Ig_sub"/>
</dbReference>
<evidence type="ECO:0000256" key="2">
    <source>
        <dbReference type="SAM" id="SignalP"/>
    </source>
</evidence>
<evidence type="ECO:0000313" key="4">
    <source>
        <dbReference type="EMBL" id="CAH2092113.1"/>
    </source>
</evidence>
<accession>A0AAU9TYT3</accession>
<dbReference type="Proteomes" id="UP001153954">
    <property type="component" value="Unassembled WGS sequence"/>
</dbReference>
<dbReference type="SUPFAM" id="SSF48726">
    <property type="entry name" value="Immunoglobulin"/>
    <property type="match status" value="1"/>
</dbReference>
<feature type="chain" id="PRO_5043975856" description="Immunoglobulin domain-containing protein" evidence="2">
    <location>
        <begin position="21"/>
        <end position="620"/>
    </location>
</feature>
<protein>
    <recommendedName>
        <fullName evidence="3">Immunoglobulin domain-containing protein</fullName>
    </recommendedName>
</protein>
<feature type="domain" description="Immunoglobulin" evidence="3">
    <location>
        <begin position="337"/>
        <end position="433"/>
    </location>
</feature>
<feature type="signal peptide" evidence="2">
    <location>
        <begin position="1"/>
        <end position="20"/>
    </location>
</feature>
<sequence>MISKYFIFYVIFGFFQNVWCQNVVIDLKFENKLAAQNGLAWPSSIHVATGNEALMKLRENLEDQITCTVTDPLGLTFDVKSPPSTKYQEWGDGCGVRVRNITFKDEGRWRLTAVNRNSNSITGWTEVYVIDKTITSTAPPISLQDGKKQAEVELSSLDNAYCVVARPFSESSLVPGKCSVTLDRTTRAVQGNWKIYLGLPGRVTELQTNRYVTVQTERLDVGYVRDNANKLHLYCNILHTTKNITFCRFQRMSNNYGFNVVDGLSDGSHSYYGNGFTLKQCGMTIENPTSQDYGTWRCSVGVQMIVGNQIKQQMPMQALISVEPTDLTRNRRSEDKIRTIFVESDSPFSITCNSKVSLRYCWFLHPNGTQFTPVKLEREEQLFWYTGQSLEVGDCGITFGHASSADDGKWSCYMGPRHGLGVEMSDSVQVRVTGPLAANEQEIPVNIDGNATLYCHTANNRRPLNYCRFLSPNFVGINIDSSITPENAILNRFYFTPGRDLNAGDCSLSIMSVQEEDIGNWTCAAVVDNEISESRDIIHVYMINDNYYNNQYQAGIIGMAVGLSVLVMVFVGYVSYKRQWIRWPIWQRNSPVLDEYSLQNRSISLSTISTTSSNDSTRNC</sequence>
<feature type="transmembrane region" description="Helical" evidence="1">
    <location>
        <begin position="552"/>
        <end position="576"/>
    </location>
</feature>
<dbReference type="InterPro" id="IPR036179">
    <property type="entry name" value="Ig-like_dom_sf"/>
</dbReference>
<dbReference type="AlphaFoldDB" id="A0AAU9TYT3"/>
<reference evidence="4" key="1">
    <citation type="submission" date="2022-03" db="EMBL/GenBank/DDBJ databases">
        <authorList>
            <person name="Tunstrom K."/>
        </authorList>
    </citation>
    <scope>NUCLEOTIDE SEQUENCE</scope>
</reference>
<name>A0AAU9TYT3_EUPED</name>
<evidence type="ECO:0000259" key="3">
    <source>
        <dbReference type="SMART" id="SM00409"/>
    </source>
</evidence>
<keyword evidence="1" id="KW-0812">Transmembrane</keyword>
<dbReference type="Gene3D" id="2.60.40.10">
    <property type="entry name" value="Immunoglobulins"/>
    <property type="match status" value="1"/>
</dbReference>